<organism evidence="2 3">
    <name type="scientific">Clohesyomyces aquaticus</name>
    <dbReference type="NCBI Taxonomy" id="1231657"/>
    <lineage>
        <taxon>Eukaryota</taxon>
        <taxon>Fungi</taxon>
        <taxon>Dikarya</taxon>
        <taxon>Ascomycota</taxon>
        <taxon>Pezizomycotina</taxon>
        <taxon>Dothideomycetes</taxon>
        <taxon>Pleosporomycetidae</taxon>
        <taxon>Pleosporales</taxon>
        <taxon>Lindgomycetaceae</taxon>
        <taxon>Clohesyomyces</taxon>
    </lineage>
</organism>
<proteinExistence type="predicted"/>
<dbReference type="GO" id="GO:0050660">
    <property type="term" value="F:flavin adenine dinucleotide binding"/>
    <property type="evidence" value="ECO:0007669"/>
    <property type="project" value="InterPro"/>
</dbReference>
<evidence type="ECO:0000259" key="1">
    <source>
        <dbReference type="Pfam" id="PF08031"/>
    </source>
</evidence>
<evidence type="ECO:0000313" key="3">
    <source>
        <dbReference type="Proteomes" id="UP000193144"/>
    </source>
</evidence>
<feature type="domain" description="Berberine/berberine-like" evidence="1">
    <location>
        <begin position="25"/>
        <end position="65"/>
    </location>
</feature>
<dbReference type="Proteomes" id="UP000193144">
    <property type="component" value="Unassembled WGS sequence"/>
</dbReference>
<protein>
    <recommendedName>
        <fullName evidence="1">Berberine/berberine-like domain-containing protein</fullName>
    </recommendedName>
</protein>
<comment type="caution">
    <text evidence="2">The sequence shown here is derived from an EMBL/GenBank/DDBJ whole genome shotgun (WGS) entry which is preliminary data.</text>
</comment>
<sequence length="72" mass="8194">NLAQVNRMNRIIMPKLQTITPRAAAYLSEANFANRTWKQDLYDGDCSELQAIKAKYDVIELFYSPKIVGSEA</sequence>
<accession>A0A1Y1Y9U4</accession>
<reference evidence="2 3" key="1">
    <citation type="submission" date="2016-07" db="EMBL/GenBank/DDBJ databases">
        <title>Pervasive Adenine N6-methylation of Active Genes in Fungi.</title>
        <authorList>
            <consortium name="DOE Joint Genome Institute"/>
            <person name="Mondo S.J."/>
            <person name="Dannebaum R.O."/>
            <person name="Kuo R.C."/>
            <person name="Labutti K."/>
            <person name="Haridas S."/>
            <person name="Kuo A."/>
            <person name="Salamov A."/>
            <person name="Ahrendt S.R."/>
            <person name="Lipzen A."/>
            <person name="Sullivan W."/>
            <person name="Andreopoulos W.B."/>
            <person name="Clum A."/>
            <person name="Lindquist E."/>
            <person name="Daum C."/>
            <person name="Ramamoorthy G.K."/>
            <person name="Gryganskyi A."/>
            <person name="Culley D."/>
            <person name="Magnuson J.K."/>
            <person name="James T.Y."/>
            <person name="O'Malley M.A."/>
            <person name="Stajich J.E."/>
            <person name="Spatafora J.W."/>
            <person name="Visel A."/>
            <person name="Grigoriev I.V."/>
        </authorList>
    </citation>
    <scope>NUCLEOTIDE SEQUENCE [LARGE SCALE GENOMIC DNA]</scope>
    <source>
        <strain evidence="2 3">CBS 115471</strain>
    </source>
</reference>
<dbReference type="InterPro" id="IPR012951">
    <property type="entry name" value="BBE"/>
</dbReference>
<evidence type="ECO:0000313" key="2">
    <source>
        <dbReference type="EMBL" id="ORX94723.1"/>
    </source>
</evidence>
<dbReference type="STRING" id="1231657.A0A1Y1Y9U4"/>
<feature type="non-terminal residue" evidence="2">
    <location>
        <position position="1"/>
    </location>
</feature>
<gene>
    <name evidence="2" type="ORF">BCR34DRAFT_499052</name>
</gene>
<dbReference type="OrthoDB" id="9983560at2759"/>
<name>A0A1Y1Y9U4_9PLEO</name>
<dbReference type="EMBL" id="MCFA01000301">
    <property type="protein sequence ID" value="ORX94723.1"/>
    <property type="molecule type" value="Genomic_DNA"/>
</dbReference>
<dbReference type="Pfam" id="PF08031">
    <property type="entry name" value="BBE"/>
    <property type="match status" value="1"/>
</dbReference>
<dbReference type="GO" id="GO:0016491">
    <property type="term" value="F:oxidoreductase activity"/>
    <property type="evidence" value="ECO:0007669"/>
    <property type="project" value="InterPro"/>
</dbReference>
<keyword evidence="3" id="KW-1185">Reference proteome</keyword>
<dbReference type="AlphaFoldDB" id="A0A1Y1Y9U4"/>